<name>A0A0M1P3D8_9BACL</name>
<proteinExistence type="predicted"/>
<accession>A0A0M1P3D8</accession>
<dbReference type="OrthoDB" id="2627814at2"/>
<dbReference type="Proteomes" id="UP000036932">
    <property type="component" value="Unassembled WGS sequence"/>
</dbReference>
<comment type="caution">
    <text evidence="1">The sequence shown here is derived from an EMBL/GenBank/DDBJ whole genome shotgun (WGS) entry which is preliminary data.</text>
</comment>
<keyword evidence="2" id="KW-1185">Reference proteome</keyword>
<protein>
    <submittedName>
        <fullName evidence="1">Uncharacterized protein</fullName>
    </submittedName>
</protein>
<reference evidence="2" key="1">
    <citation type="submission" date="2015-08" db="EMBL/GenBank/DDBJ databases">
        <title>Genome sequencing project for genomic taxonomy and phylogenomics of Bacillus-like bacteria.</title>
        <authorList>
            <person name="Liu B."/>
            <person name="Wang J."/>
            <person name="Zhu Y."/>
            <person name="Liu G."/>
            <person name="Chen Q."/>
            <person name="Chen Z."/>
            <person name="Lan J."/>
            <person name="Che J."/>
            <person name="Ge C."/>
            <person name="Shi H."/>
            <person name="Pan Z."/>
            <person name="Liu X."/>
        </authorList>
    </citation>
    <scope>NUCLEOTIDE SEQUENCE [LARGE SCALE GENOMIC DNA]</scope>
    <source>
        <strain evidence="2">FJAT-22460</strain>
    </source>
</reference>
<gene>
    <name evidence="1" type="ORF">AM231_07325</name>
</gene>
<dbReference type="PATRIC" id="fig|1705565.3.peg.3382"/>
<evidence type="ECO:0000313" key="2">
    <source>
        <dbReference type="Proteomes" id="UP000036932"/>
    </source>
</evidence>
<sequence length="60" mass="7109">MFTDQTTINFLRLCYHCDDACLCETEEQCLACWNEQEEIPQDHELAGEDETTKWLRMVHA</sequence>
<dbReference type="EMBL" id="LIUT01000001">
    <property type="protein sequence ID" value="KOR88996.1"/>
    <property type="molecule type" value="Genomic_DNA"/>
</dbReference>
<organism evidence="1 2">
    <name type="scientific">Paenibacillus solani</name>
    <dbReference type="NCBI Taxonomy" id="1705565"/>
    <lineage>
        <taxon>Bacteria</taxon>
        <taxon>Bacillati</taxon>
        <taxon>Bacillota</taxon>
        <taxon>Bacilli</taxon>
        <taxon>Bacillales</taxon>
        <taxon>Paenibacillaceae</taxon>
        <taxon>Paenibacillus</taxon>
    </lineage>
</organism>
<dbReference type="AlphaFoldDB" id="A0A0M1P3D8"/>
<evidence type="ECO:0000313" key="1">
    <source>
        <dbReference type="EMBL" id="KOR88996.1"/>
    </source>
</evidence>